<keyword evidence="2" id="KW-1185">Reference proteome</keyword>
<name>A0A4R2EB31_9BACT</name>
<comment type="caution">
    <text evidence="1">The sequence shown here is derived from an EMBL/GenBank/DDBJ whole genome shotgun (WGS) entry which is preliminary data.</text>
</comment>
<evidence type="ECO:0000313" key="1">
    <source>
        <dbReference type="EMBL" id="TCN65411.1"/>
    </source>
</evidence>
<dbReference type="OrthoDB" id="964511at2"/>
<sequence>MTINEVTKIALNYLNSFYDTSKPVLEEIEISDDNKYWYITLSYESDDVPVNQFQLIPTKSRKYKIFKIEAETGEVRSMKIRDIK</sequence>
<protein>
    <submittedName>
        <fullName evidence="1">Uncharacterized protein</fullName>
    </submittedName>
</protein>
<dbReference type="RefSeq" id="WP_131839788.1">
    <property type="nucleotide sequence ID" value="NZ_SLWB01000011.1"/>
</dbReference>
<dbReference type="AlphaFoldDB" id="A0A4R2EB31"/>
<proteinExistence type="predicted"/>
<dbReference type="Proteomes" id="UP000294830">
    <property type="component" value="Unassembled WGS sequence"/>
</dbReference>
<evidence type="ECO:0000313" key="2">
    <source>
        <dbReference type="Proteomes" id="UP000294830"/>
    </source>
</evidence>
<gene>
    <name evidence="1" type="ORF">CLV25_11191</name>
</gene>
<organism evidence="1 2">
    <name type="scientific">Acetobacteroides hydrogenigenes</name>
    <dbReference type="NCBI Taxonomy" id="979970"/>
    <lineage>
        <taxon>Bacteria</taxon>
        <taxon>Pseudomonadati</taxon>
        <taxon>Bacteroidota</taxon>
        <taxon>Bacteroidia</taxon>
        <taxon>Bacteroidales</taxon>
        <taxon>Rikenellaceae</taxon>
        <taxon>Acetobacteroides</taxon>
    </lineage>
</organism>
<dbReference type="EMBL" id="SLWB01000011">
    <property type="protein sequence ID" value="TCN65411.1"/>
    <property type="molecule type" value="Genomic_DNA"/>
</dbReference>
<accession>A0A4R2EB31</accession>
<reference evidence="1 2" key="1">
    <citation type="submission" date="2019-03" db="EMBL/GenBank/DDBJ databases">
        <title>Genomic Encyclopedia of Archaeal and Bacterial Type Strains, Phase II (KMG-II): from individual species to whole genera.</title>
        <authorList>
            <person name="Goeker M."/>
        </authorList>
    </citation>
    <scope>NUCLEOTIDE SEQUENCE [LARGE SCALE GENOMIC DNA]</scope>
    <source>
        <strain evidence="1 2">RL-C</strain>
    </source>
</reference>